<dbReference type="AlphaFoldDB" id="C6HUS8"/>
<reference evidence="1 2" key="1">
    <citation type="journal article" date="2009" name="Appl. Environ. Microbiol.">
        <title>Community genomic and proteomic analyses of chemoautotrophic iron-oxidizing "Leptospirillum rubarum" (Group II) and "Leptospirillum ferrodiazotrophum" (Group III) bacteria in acid mine drainage biofilms.</title>
        <authorList>
            <person name="Goltsman D.S."/>
            <person name="Denef V.J."/>
            <person name="Singer S.W."/>
            <person name="VerBerkmoes N.C."/>
            <person name="Lefsrud M."/>
            <person name="Mueller R.S."/>
            <person name="Dick G.J."/>
            <person name="Sun C.L."/>
            <person name="Wheeler K.E."/>
            <person name="Zemla A."/>
            <person name="Baker B.J."/>
            <person name="Hauser L."/>
            <person name="Land M."/>
            <person name="Shah M.B."/>
            <person name="Thelen M.P."/>
            <person name="Hettich R.L."/>
            <person name="Banfield J.F."/>
        </authorList>
    </citation>
    <scope>NUCLEOTIDE SEQUENCE [LARGE SCALE GENOMIC DNA]</scope>
</reference>
<gene>
    <name evidence="1" type="ORF">UBAL3_69480067</name>
</gene>
<dbReference type="EMBL" id="GG693857">
    <property type="protein sequence ID" value="EES53700.1"/>
    <property type="molecule type" value="Genomic_DNA"/>
</dbReference>
<accession>C6HUS8</accession>
<sequence length="106" mass="11861">MFTIVESSLFSRLVSDYLSEEEYEGLKLFLAVNPESGDVISGSGGLRKLRWIRTGTGKRGGVRVIYFLRTTRGEVVLLTLYAKSRVGNLPPHIARQLKEAFENGQI</sequence>
<name>C6HUS8_9BACT</name>
<organism evidence="1 2">
    <name type="scientific">Leptospirillum ferrodiazotrophum</name>
    <dbReference type="NCBI Taxonomy" id="412449"/>
    <lineage>
        <taxon>Bacteria</taxon>
        <taxon>Pseudomonadati</taxon>
        <taxon>Nitrospirota</taxon>
        <taxon>Nitrospiria</taxon>
        <taxon>Nitrospirales</taxon>
        <taxon>Nitrospiraceae</taxon>
        <taxon>Leptospirillum</taxon>
    </lineage>
</organism>
<evidence type="ECO:0000313" key="1">
    <source>
        <dbReference type="EMBL" id="EES53700.1"/>
    </source>
</evidence>
<evidence type="ECO:0000313" key="2">
    <source>
        <dbReference type="Proteomes" id="UP000009374"/>
    </source>
</evidence>
<dbReference type="InterPro" id="IPR009387">
    <property type="entry name" value="HigB-2"/>
</dbReference>
<dbReference type="PIRSF" id="PIRSF039032">
    <property type="entry name" value="HigB-2"/>
    <property type="match status" value="1"/>
</dbReference>
<protein>
    <submittedName>
        <fullName evidence="1">Uncharacterized protein</fullName>
    </submittedName>
</protein>
<proteinExistence type="predicted"/>
<dbReference type="Proteomes" id="UP000009374">
    <property type="component" value="Unassembled WGS sequence"/>
</dbReference>
<keyword evidence="2" id="KW-1185">Reference proteome</keyword>